<protein>
    <recommendedName>
        <fullName evidence="2">FAD synthase</fullName>
        <ecNumber evidence="2">2.7.7.2</ecNumber>
    </recommendedName>
    <alternativeName>
        <fullName evidence="10">FAD pyrophosphorylase</fullName>
    </alternativeName>
    <alternativeName>
        <fullName evidence="11">FMN adenylyltransferase</fullName>
    </alternativeName>
</protein>
<evidence type="ECO:0000256" key="10">
    <source>
        <dbReference type="ARBA" id="ARBA00031145"/>
    </source>
</evidence>
<dbReference type="AlphaFoldDB" id="A0AAW1PU94"/>
<keyword evidence="8" id="KW-0274">FAD</keyword>
<feature type="compositionally biased region" description="Basic and acidic residues" evidence="13">
    <location>
        <begin position="495"/>
        <end position="506"/>
    </location>
</feature>
<evidence type="ECO:0000256" key="1">
    <source>
        <dbReference type="ARBA" id="ARBA00004726"/>
    </source>
</evidence>
<evidence type="ECO:0000256" key="12">
    <source>
        <dbReference type="ARBA" id="ARBA00049494"/>
    </source>
</evidence>
<evidence type="ECO:0000256" key="4">
    <source>
        <dbReference type="ARBA" id="ARBA00022643"/>
    </source>
</evidence>
<reference evidence="15 16" key="1">
    <citation type="journal article" date="2024" name="Nat. Commun.">
        <title>Phylogenomics reveals the evolutionary origins of lichenization in chlorophyte algae.</title>
        <authorList>
            <person name="Puginier C."/>
            <person name="Libourel C."/>
            <person name="Otte J."/>
            <person name="Skaloud P."/>
            <person name="Haon M."/>
            <person name="Grisel S."/>
            <person name="Petersen M."/>
            <person name="Berrin J.G."/>
            <person name="Delaux P.M."/>
            <person name="Dal Grande F."/>
            <person name="Keller J."/>
        </authorList>
    </citation>
    <scope>NUCLEOTIDE SEQUENCE [LARGE SCALE GENOMIC DNA]</scope>
    <source>
        <strain evidence="15 16">SAG 2043</strain>
    </source>
</reference>
<proteinExistence type="predicted"/>
<dbReference type="GO" id="GO:0006747">
    <property type="term" value="P:FAD biosynthetic process"/>
    <property type="evidence" value="ECO:0007669"/>
    <property type="project" value="TreeGrafter"/>
</dbReference>
<comment type="catalytic activity">
    <reaction evidence="12">
        <text>FMN + ATP + H(+) = FAD + diphosphate</text>
        <dbReference type="Rhea" id="RHEA:17237"/>
        <dbReference type="ChEBI" id="CHEBI:15378"/>
        <dbReference type="ChEBI" id="CHEBI:30616"/>
        <dbReference type="ChEBI" id="CHEBI:33019"/>
        <dbReference type="ChEBI" id="CHEBI:57692"/>
        <dbReference type="ChEBI" id="CHEBI:58210"/>
        <dbReference type="EC" id="2.7.7.2"/>
    </reaction>
</comment>
<dbReference type="EC" id="2.7.7.2" evidence="2"/>
<feature type="region of interest" description="Disordered" evidence="13">
    <location>
        <begin position="495"/>
        <end position="527"/>
    </location>
</feature>
<dbReference type="EMBL" id="JALJOR010000009">
    <property type="protein sequence ID" value="KAK9811527.1"/>
    <property type="molecule type" value="Genomic_DNA"/>
</dbReference>
<dbReference type="InterPro" id="IPR001453">
    <property type="entry name" value="MoaB/Mog_dom"/>
</dbReference>
<evidence type="ECO:0000256" key="5">
    <source>
        <dbReference type="ARBA" id="ARBA00022679"/>
    </source>
</evidence>
<dbReference type="PANTHER" id="PTHR23293">
    <property type="entry name" value="FAD SYNTHETASE-RELATED FMN ADENYLYLTRANSFERASE"/>
    <property type="match status" value="1"/>
</dbReference>
<dbReference type="InterPro" id="IPR036425">
    <property type="entry name" value="MoaB/Mog-like_dom_sf"/>
</dbReference>
<dbReference type="Pfam" id="PF00994">
    <property type="entry name" value="MoCF_biosynth"/>
    <property type="match status" value="1"/>
</dbReference>
<evidence type="ECO:0000256" key="7">
    <source>
        <dbReference type="ARBA" id="ARBA00022741"/>
    </source>
</evidence>
<dbReference type="SUPFAM" id="SSF52402">
    <property type="entry name" value="Adenine nucleotide alpha hydrolases-like"/>
    <property type="match status" value="1"/>
</dbReference>
<evidence type="ECO:0000256" key="13">
    <source>
        <dbReference type="SAM" id="MobiDB-lite"/>
    </source>
</evidence>
<evidence type="ECO:0000259" key="14">
    <source>
        <dbReference type="SMART" id="SM00852"/>
    </source>
</evidence>
<dbReference type="GO" id="GO:0005524">
    <property type="term" value="F:ATP binding"/>
    <property type="evidence" value="ECO:0007669"/>
    <property type="project" value="UniProtKB-KW"/>
</dbReference>
<evidence type="ECO:0000256" key="2">
    <source>
        <dbReference type="ARBA" id="ARBA00012393"/>
    </source>
</evidence>
<dbReference type="Pfam" id="PF01507">
    <property type="entry name" value="PAPS_reduct"/>
    <property type="match status" value="1"/>
</dbReference>
<dbReference type="InterPro" id="IPR056596">
    <property type="entry name" value="FLAD1_M"/>
</dbReference>
<evidence type="ECO:0000256" key="11">
    <source>
        <dbReference type="ARBA" id="ARBA00031871"/>
    </source>
</evidence>
<dbReference type="CDD" id="cd00885">
    <property type="entry name" value="cinA"/>
    <property type="match status" value="1"/>
</dbReference>
<dbReference type="InterPro" id="IPR002500">
    <property type="entry name" value="PAPS_reduct_dom"/>
</dbReference>
<dbReference type="GO" id="GO:0003919">
    <property type="term" value="F:FMN adenylyltransferase activity"/>
    <property type="evidence" value="ECO:0007669"/>
    <property type="project" value="UniProtKB-EC"/>
</dbReference>
<dbReference type="SUPFAM" id="SSF53218">
    <property type="entry name" value="Molybdenum cofactor biosynthesis proteins"/>
    <property type="match status" value="1"/>
</dbReference>
<dbReference type="Proteomes" id="UP001489004">
    <property type="component" value="Unassembled WGS sequence"/>
</dbReference>
<dbReference type="Gene3D" id="3.40.980.10">
    <property type="entry name" value="MoaB/Mog-like domain"/>
    <property type="match status" value="1"/>
</dbReference>
<dbReference type="CDD" id="cd23948">
    <property type="entry name" value="FAD_synthase"/>
    <property type="match status" value="1"/>
</dbReference>
<evidence type="ECO:0000256" key="6">
    <source>
        <dbReference type="ARBA" id="ARBA00022695"/>
    </source>
</evidence>
<evidence type="ECO:0000313" key="16">
    <source>
        <dbReference type="Proteomes" id="UP001489004"/>
    </source>
</evidence>
<evidence type="ECO:0000313" key="15">
    <source>
        <dbReference type="EMBL" id="KAK9811527.1"/>
    </source>
</evidence>
<dbReference type="PANTHER" id="PTHR23293:SF9">
    <property type="entry name" value="FAD SYNTHASE"/>
    <property type="match status" value="1"/>
</dbReference>
<keyword evidence="4" id="KW-0288">FMN</keyword>
<dbReference type="Gene3D" id="3.40.50.620">
    <property type="entry name" value="HUPs"/>
    <property type="match status" value="1"/>
</dbReference>
<keyword evidence="6" id="KW-0548">Nucleotidyltransferase</keyword>
<evidence type="ECO:0000256" key="8">
    <source>
        <dbReference type="ARBA" id="ARBA00022827"/>
    </source>
</evidence>
<keyword evidence="9" id="KW-0067">ATP-binding</keyword>
<comment type="caution">
    <text evidence="15">The sequence shown here is derived from an EMBL/GenBank/DDBJ whole genome shotgun (WGS) entry which is preliminary data.</text>
</comment>
<keyword evidence="3" id="KW-0285">Flavoprotein</keyword>
<sequence length="527" mass="58068">MEVVQAVDGISDETLKEKFRKAVACIHRTIDLYSMDGIAFSFNGGKDSTVLLHVIRAAVATYAPRLSHAGQTCANGNTEPGLAGISTFIFERKDDFREILDFVHTTNEAYRLQMLELDGDFKSGVERMLERTPIRAIVLGTRRGDPNAEGQDVFCPSSADWPPFMRVNPILDWAYTDVWTFLRSAKLPYCKMYDRGFTSIGATHNTVPNTALKKEDGTYAPAHMLADSRLERAGRISGLVSDTSDAAAITRTAALVIVGDEILSAKVEEVNIMFLCRELRAIGWRVCKVVILPDEVAAISAEVRACSEAYEVVVTTGGVGPTRDDVTMAGVADALSRPLVRDPALETRLRAYFGEHITKAHLKMAEAPAGECKLIEYVREDGRVSPFPLMRCRNIYVLPGVPSLLQQKWKVVKEQMQQEEHLTPFRCITLRLALTDETAIAPALDQVASAMGSQVSIGSYPVSEQSDGTGIVLALESKDMQQLQEARDLLISKLPREALTQEEHDAASYSRRMSRDVSRTASPNPKA</sequence>
<dbReference type="InterPro" id="IPR014729">
    <property type="entry name" value="Rossmann-like_a/b/a_fold"/>
</dbReference>
<comment type="pathway">
    <text evidence="1">Cofactor biosynthesis; FAD biosynthesis; FAD from FMN: step 1/1.</text>
</comment>
<dbReference type="SMART" id="SM00852">
    <property type="entry name" value="MoCF_biosynth"/>
    <property type="match status" value="1"/>
</dbReference>
<feature type="domain" description="MoaB/Mog" evidence="14">
    <location>
        <begin position="254"/>
        <end position="419"/>
    </location>
</feature>
<dbReference type="Pfam" id="PF24102">
    <property type="entry name" value="FLAD1_M"/>
    <property type="match status" value="1"/>
</dbReference>
<accession>A0AAW1PU94</accession>
<keyword evidence="16" id="KW-1185">Reference proteome</keyword>
<evidence type="ECO:0000256" key="3">
    <source>
        <dbReference type="ARBA" id="ARBA00022630"/>
    </source>
</evidence>
<organism evidence="15 16">
    <name type="scientific">[Myrmecia] bisecta</name>
    <dbReference type="NCBI Taxonomy" id="41462"/>
    <lineage>
        <taxon>Eukaryota</taxon>
        <taxon>Viridiplantae</taxon>
        <taxon>Chlorophyta</taxon>
        <taxon>core chlorophytes</taxon>
        <taxon>Trebouxiophyceae</taxon>
        <taxon>Trebouxiales</taxon>
        <taxon>Trebouxiaceae</taxon>
        <taxon>Myrmecia</taxon>
    </lineage>
</organism>
<evidence type="ECO:0000256" key="9">
    <source>
        <dbReference type="ARBA" id="ARBA00022840"/>
    </source>
</evidence>
<gene>
    <name evidence="15" type="ORF">WJX72_005345</name>
</gene>
<keyword evidence="7" id="KW-0547">Nucleotide-binding</keyword>
<name>A0AAW1PU94_9CHLO</name>
<keyword evidence="5" id="KW-0808">Transferase</keyword>